<feature type="transmembrane region" description="Helical" evidence="7">
    <location>
        <begin position="139"/>
        <end position="156"/>
    </location>
</feature>
<evidence type="ECO:0000256" key="2">
    <source>
        <dbReference type="ARBA" id="ARBA00022448"/>
    </source>
</evidence>
<evidence type="ECO:0000256" key="4">
    <source>
        <dbReference type="ARBA" id="ARBA00022692"/>
    </source>
</evidence>
<feature type="transmembrane region" description="Helical" evidence="7">
    <location>
        <begin position="75"/>
        <end position="99"/>
    </location>
</feature>
<comment type="caution">
    <text evidence="9">The sequence shown here is derived from an EMBL/GenBank/DDBJ whole genome shotgun (WGS) entry which is preliminary data.</text>
</comment>
<comment type="subcellular location">
    <subcellularLocation>
        <location evidence="1 7">Cell membrane</location>
        <topology evidence="1 7">Multi-pass membrane protein</topology>
    </subcellularLocation>
</comment>
<dbReference type="CDD" id="cd06261">
    <property type="entry name" value="TM_PBP2"/>
    <property type="match status" value="1"/>
</dbReference>
<evidence type="ECO:0000256" key="1">
    <source>
        <dbReference type="ARBA" id="ARBA00004651"/>
    </source>
</evidence>
<dbReference type="Pfam" id="PF00528">
    <property type="entry name" value="BPD_transp_1"/>
    <property type="match status" value="1"/>
</dbReference>
<sequence length="277" mass="30813">MKRVMKRPLKYLLYLSLILLAVICFMPFYLMIVNATRSNGEILSQFRFIPGTYLLQNFRDMSEIYNVFGAFWNSVFVTVSATVLTCYVSALTAFAFAVYRFRGRNLLFALVLITMMIPSQLGILGLYELSAALRILNTYTPLIIPAAAAAPAVFFIKQYGEIALPPSLIEAARVEGAKELKIFHAIGLPILAPAIATMAIFQFVANWNNYLYPLILLFDPEKYTLPVLIASMSSSVYDPNLGVLYLAIAVSTMPIMIVFFFCSKFVIAGLTAGAVKE</sequence>
<reference evidence="9 10" key="1">
    <citation type="submission" date="2018-04" db="EMBL/GenBank/DDBJ databases">
        <title>Genomic Encyclopedia of Archaeal and Bacterial Type Strains, Phase II (KMG-II): from individual species to whole genera.</title>
        <authorList>
            <person name="Goeker M."/>
        </authorList>
    </citation>
    <scope>NUCLEOTIDE SEQUENCE [LARGE SCALE GENOMIC DNA]</scope>
    <source>
        <strain evidence="9 10">DSM 45169</strain>
    </source>
</reference>
<dbReference type="PANTHER" id="PTHR43744:SF2">
    <property type="entry name" value="ARABINOOLIGOSACCHARIDES TRANSPORT SYSTEM PERMEASE PROTEIN ARAQ"/>
    <property type="match status" value="1"/>
</dbReference>
<dbReference type="GO" id="GO:0005886">
    <property type="term" value="C:plasma membrane"/>
    <property type="evidence" value="ECO:0007669"/>
    <property type="project" value="UniProtKB-SubCell"/>
</dbReference>
<evidence type="ECO:0000256" key="7">
    <source>
        <dbReference type="RuleBase" id="RU363032"/>
    </source>
</evidence>
<keyword evidence="6 7" id="KW-0472">Membrane</keyword>
<evidence type="ECO:0000313" key="9">
    <source>
        <dbReference type="EMBL" id="PTM59367.1"/>
    </source>
</evidence>
<evidence type="ECO:0000259" key="8">
    <source>
        <dbReference type="PROSITE" id="PS50928"/>
    </source>
</evidence>
<feature type="transmembrane region" description="Helical" evidence="7">
    <location>
        <begin position="106"/>
        <end position="127"/>
    </location>
</feature>
<feature type="domain" description="ABC transmembrane type-1" evidence="8">
    <location>
        <begin position="71"/>
        <end position="262"/>
    </location>
</feature>
<dbReference type="SUPFAM" id="SSF161098">
    <property type="entry name" value="MetI-like"/>
    <property type="match status" value="1"/>
</dbReference>
<evidence type="ECO:0000256" key="6">
    <source>
        <dbReference type="ARBA" id="ARBA00023136"/>
    </source>
</evidence>
<dbReference type="InterPro" id="IPR035906">
    <property type="entry name" value="MetI-like_sf"/>
</dbReference>
<keyword evidence="9" id="KW-0762">Sugar transport</keyword>
<evidence type="ECO:0000256" key="3">
    <source>
        <dbReference type="ARBA" id="ARBA00022475"/>
    </source>
</evidence>
<dbReference type="Gene3D" id="1.10.3720.10">
    <property type="entry name" value="MetI-like"/>
    <property type="match status" value="1"/>
</dbReference>
<dbReference type="EMBL" id="PZZP01000001">
    <property type="protein sequence ID" value="PTM59367.1"/>
    <property type="molecule type" value="Genomic_DNA"/>
</dbReference>
<name>A0A2T4ZBW6_9BACL</name>
<accession>A0A2T4ZBW6</accession>
<keyword evidence="2 7" id="KW-0813">Transport</keyword>
<dbReference type="GO" id="GO:0055085">
    <property type="term" value="P:transmembrane transport"/>
    <property type="evidence" value="ECO:0007669"/>
    <property type="project" value="InterPro"/>
</dbReference>
<dbReference type="PANTHER" id="PTHR43744">
    <property type="entry name" value="ABC TRANSPORTER PERMEASE PROTEIN MG189-RELATED-RELATED"/>
    <property type="match status" value="1"/>
</dbReference>
<dbReference type="RefSeq" id="WP_245891117.1">
    <property type="nucleotide sequence ID" value="NZ_PZZP01000001.1"/>
</dbReference>
<comment type="similarity">
    <text evidence="7">Belongs to the binding-protein-dependent transport system permease family.</text>
</comment>
<dbReference type="Proteomes" id="UP000241639">
    <property type="component" value="Unassembled WGS sequence"/>
</dbReference>
<feature type="transmembrane region" description="Helical" evidence="7">
    <location>
        <begin position="182"/>
        <end position="204"/>
    </location>
</feature>
<organism evidence="9 10">
    <name type="scientific">Desmospora activa DSM 45169</name>
    <dbReference type="NCBI Taxonomy" id="1121389"/>
    <lineage>
        <taxon>Bacteria</taxon>
        <taxon>Bacillati</taxon>
        <taxon>Bacillota</taxon>
        <taxon>Bacilli</taxon>
        <taxon>Bacillales</taxon>
        <taxon>Thermoactinomycetaceae</taxon>
        <taxon>Desmospora</taxon>
    </lineage>
</organism>
<keyword evidence="4 7" id="KW-0812">Transmembrane</keyword>
<keyword evidence="10" id="KW-1185">Reference proteome</keyword>
<dbReference type="InterPro" id="IPR000515">
    <property type="entry name" value="MetI-like"/>
</dbReference>
<keyword evidence="3" id="KW-1003">Cell membrane</keyword>
<dbReference type="PROSITE" id="PS50928">
    <property type="entry name" value="ABC_TM1"/>
    <property type="match status" value="1"/>
</dbReference>
<proteinExistence type="inferred from homology"/>
<evidence type="ECO:0000313" key="10">
    <source>
        <dbReference type="Proteomes" id="UP000241639"/>
    </source>
</evidence>
<feature type="transmembrane region" description="Helical" evidence="7">
    <location>
        <begin position="242"/>
        <end position="262"/>
    </location>
</feature>
<keyword evidence="5 7" id="KW-1133">Transmembrane helix</keyword>
<evidence type="ECO:0000256" key="5">
    <source>
        <dbReference type="ARBA" id="ARBA00022989"/>
    </source>
</evidence>
<feature type="transmembrane region" description="Helical" evidence="7">
    <location>
        <begin position="12"/>
        <end position="32"/>
    </location>
</feature>
<gene>
    <name evidence="9" type="ORF">C8J48_1982</name>
</gene>
<protein>
    <submittedName>
        <fullName evidence="9">Multiple sugar transport system permease protein</fullName>
    </submittedName>
</protein>
<dbReference type="AlphaFoldDB" id="A0A2T4ZBW6"/>